<dbReference type="OMA" id="KIMPANI"/>
<feature type="compositionally biased region" description="Basic and acidic residues" evidence="1">
    <location>
        <begin position="28"/>
        <end position="39"/>
    </location>
</feature>
<sequence>MPKDQKSKIPQSSGGSAQSPVWSVTRRQRTELSPRRDDETGTTQSFSSRTVTTTERVQMIPVPVNSDIPMDVLTPRGRSERSCETTIVTSESHSLPIIGGVAADGALLCTGLHVVPKTTEMKEVRTTMTTTTTTTYSLIEIGDSEEELQVETEERTVPGSTQITLDFPLDYKAFDFKDIMPECAAEEKERLYVVVGKKDSPTRTTDTADYVVKMIDVDLPPRKSKEVKDVKRISGGERRKHDYDAFEGTIASTSRTVGPDERPIQRYMTVHNNGVSSGESDLEDERISKEISTVVAKLSGAYKRASIAGEHTVYRDTKAEKTIQHDTHSTSYQVESPRRLKSTYVVRFSDPFRIEADDGSWILQQKESETVFKKAKKDHKVLSDDARRKEKRRKIKRKDKTEEAGEKKPTITTKIITGLFKRDDLYREYPTAATFEGPVDATYLTVDTETQPIEQLVTVYHSGRSDEPVLGEEKRPAPDVSYTFGANLTNIFKRTTYAGYPKSSPYNGPLTPLCPASDVQEKPLQEHVSVYHSGRSDETLTDHFKTGRSRMDYPTSAPYDGPFPSTSLASEMEEKPLQVRVSIYHGGRPDETVTDYFKRGRTHMDYPASGSHDGLLASTSLASDLEEEPLQHHVTVYHSGRSDEPDIDHTKGGAPLDYPASGVYKGPLDLTSFASDMEEKPLQAHVSVYYVEPSHEPLTDHSQRRRGRLYYLASPPYSGPLASTKPSFDMEEKPLHEYVSVYHSGRSDEQVTRVVEMPTEIPVE</sequence>
<evidence type="ECO:0000313" key="3">
    <source>
        <dbReference type="Proteomes" id="UP000277928"/>
    </source>
</evidence>
<proteinExistence type="predicted"/>
<dbReference type="AlphaFoldDB" id="A0A3P7K823"/>
<name>A0A3P7K823_LITSI</name>
<dbReference type="Proteomes" id="UP000277928">
    <property type="component" value="Unassembled WGS sequence"/>
</dbReference>
<evidence type="ECO:0000313" key="2">
    <source>
        <dbReference type="EMBL" id="VDM92767.1"/>
    </source>
</evidence>
<feature type="region of interest" description="Disordered" evidence="1">
    <location>
        <begin position="1"/>
        <end position="53"/>
    </location>
</feature>
<feature type="region of interest" description="Disordered" evidence="1">
    <location>
        <begin position="382"/>
        <end position="407"/>
    </location>
</feature>
<feature type="compositionally biased region" description="Basic residues" evidence="1">
    <location>
        <begin position="389"/>
        <end position="398"/>
    </location>
</feature>
<evidence type="ECO:0000256" key="1">
    <source>
        <dbReference type="SAM" id="MobiDB-lite"/>
    </source>
</evidence>
<feature type="compositionally biased region" description="Polar residues" evidence="1">
    <location>
        <begin position="41"/>
        <end position="53"/>
    </location>
</feature>
<organism evidence="2 3">
    <name type="scientific">Litomosoides sigmodontis</name>
    <name type="common">Filarial nematode worm</name>
    <dbReference type="NCBI Taxonomy" id="42156"/>
    <lineage>
        <taxon>Eukaryota</taxon>
        <taxon>Metazoa</taxon>
        <taxon>Ecdysozoa</taxon>
        <taxon>Nematoda</taxon>
        <taxon>Chromadorea</taxon>
        <taxon>Rhabditida</taxon>
        <taxon>Spirurina</taxon>
        <taxon>Spiruromorpha</taxon>
        <taxon>Filarioidea</taxon>
        <taxon>Onchocercidae</taxon>
        <taxon>Litomosoides</taxon>
    </lineage>
</organism>
<protein>
    <recommendedName>
        <fullName evidence="4">DUF4758 domain-containing protein</fullName>
    </recommendedName>
</protein>
<dbReference type="OrthoDB" id="5843047at2759"/>
<feature type="non-terminal residue" evidence="2">
    <location>
        <position position="764"/>
    </location>
</feature>
<gene>
    <name evidence="2" type="ORF">NLS_LOCUS9915</name>
</gene>
<keyword evidence="3" id="KW-1185">Reference proteome</keyword>
<evidence type="ECO:0008006" key="4">
    <source>
        <dbReference type="Google" id="ProtNLM"/>
    </source>
</evidence>
<reference evidence="2 3" key="1">
    <citation type="submission" date="2018-08" db="EMBL/GenBank/DDBJ databases">
        <authorList>
            <person name="Laetsch R D."/>
            <person name="Stevens L."/>
            <person name="Kumar S."/>
            <person name="Blaxter L. M."/>
        </authorList>
    </citation>
    <scope>NUCLEOTIDE SEQUENCE [LARGE SCALE GENOMIC DNA]</scope>
</reference>
<feature type="compositionally biased region" description="Polar residues" evidence="1">
    <location>
        <begin position="8"/>
        <end position="22"/>
    </location>
</feature>
<accession>A0A3P7K823</accession>
<dbReference type="EMBL" id="UYRX01002121">
    <property type="protein sequence ID" value="VDM92767.1"/>
    <property type="molecule type" value="Genomic_DNA"/>
</dbReference>
<dbReference type="STRING" id="42156.A0A3P7K823"/>